<feature type="domain" description="HTH cro/C1-type" evidence="3">
    <location>
        <begin position="9"/>
        <end position="63"/>
    </location>
</feature>
<dbReference type="Gene3D" id="1.10.260.40">
    <property type="entry name" value="lambda repressor-like DNA-binding domains"/>
    <property type="match status" value="1"/>
</dbReference>
<dbReference type="EMBL" id="JBBHJZ010000010">
    <property type="protein sequence ID" value="MEJ5979625.1"/>
    <property type="molecule type" value="Genomic_DNA"/>
</dbReference>
<dbReference type="Pfam" id="PF13560">
    <property type="entry name" value="HTH_31"/>
    <property type="match status" value="1"/>
</dbReference>
<dbReference type="Pfam" id="PF07883">
    <property type="entry name" value="Cupin_2"/>
    <property type="match status" value="1"/>
</dbReference>
<evidence type="ECO:0000256" key="2">
    <source>
        <dbReference type="SAM" id="MobiDB-lite"/>
    </source>
</evidence>
<dbReference type="SMART" id="SM00530">
    <property type="entry name" value="HTH_XRE"/>
    <property type="match status" value="1"/>
</dbReference>
<dbReference type="Gene3D" id="2.60.120.10">
    <property type="entry name" value="Jelly Rolls"/>
    <property type="match status" value="1"/>
</dbReference>
<evidence type="ECO:0000313" key="5">
    <source>
        <dbReference type="Proteomes" id="UP001361239"/>
    </source>
</evidence>
<dbReference type="Proteomes" id="UP001361239">
    <property type="component" value="Unassembled WGS sequence"/>
</dbReference>
<dbReference type="RefSeq" id="WP_264447716.1">
    <property type="nucleotide sequence ID" value="NZ_JBBHJZ010000010.1"/>
</dbReference>
<dbReference type="PANTHER" id="PTHR46797:SF1">
    <property type="entry name" value="METHYLPHOSPHONATE SYNTHASE"/>
    <property type="match status" value="1"/>
</dbReference>
<accession>A0ABU8S2U1</accession>
<reference evidence="4 5" key="1">
    <citation type="submission" date="2024-03" db="EMBL/GenBank/DDBJ databases">
        <authorList>
            <person name="Jo J.-H."/>
        </authorList>
    </citation>
    <scope>NUCLEOTIDE SEQUENCE [LARGE SCALE GENOMIC DNA]</scope>
    <source>
        <strain evidence="4 5">PS1R-30</strain>
    </source>
</reference>
<keyword evidence="1" id="KW-0238">DNA-binding</keyword>
<gene>
    <name evidence="4" type="ORF">WG901_23435</name>
</gene>
<dbReference type="SUPFAM" id="SSF51182">
    <property type="entry name" value="RmlC-like cupins"/>
    <property type="match status" value="1"/>
</dbReference>
<proteinExistence type="predicted"/>
<dbReference type="PANTHER" id="PTHR46797">
    <property type="entry name" value="HTH-TYPE TRANSCRIPTIONAL REGULATOR"/>
    <property type="match status" value="1"/>
</dbReference>
<dbReference type="PROSITE" id="PS50943">
    <property type="entry name" value="HTH_CROC1"/>
    <property type="match status" value="1"/>
</dbReference>
<dbReference type="InterPro" id="IPR014710">
    <property type="entry name" value="RmlC-like_jellyroll"/>
</dbReference>
<organism evidence="4 5">
    <name type="scientific">Novosphingobium anseongense</name>
    <dbReference type="NCBI Taxonomy" id="3133436"/>
    <lineage>
        <taxon>Bacteria</taxon>
        <taxon>Pseudomonadati</taxon>
        <taxon>Pseudomonadota</taxon>
        <taxon>Alphaproteobacteria</taxon>
        <taxon>Sphingomonadales</taxon>
        <taxon>Sphingomonadaceae</taxon>
        <taxon>Novosphingobium</taxon>
    </lineage>
</organism>
<dbReference type="InterPro" id="IPR050807">
    <property type="entry name" value="TransReg_Diox_bact_type"/>
</dbReference>
<evidence type="ECO:0000313" key="4">
    <source>
        <dbReference type="EMBL" id="MEJ5979625.1"/>
    </source>
</evidence>
<name>A0ABU8S2U1_9SPHN</name>
<protein>
    <submittedName>
        <fullName evidence="4">XRE family transcriptional regulator</fullName>
    </submittedName>
</protein>
<sequence>MPETIGALLRTLRKRRKMTLDRLSELTGISPSSLSRIENTQLGLTLEKVELLAKALEIAPEDLISRNQEAIEPSLAEPSPSRNNGSRRLMVDRERTRKASAYRELNTKYLFDPDAERALECMQCTIQSISVWDSEFVRHPGEKIIYVLRGDLVVYCEGQPPLILETGDAVFMDANVWHSTVAVHGQPAELLVTYYHGPQAREGVFETQTFTPESWAAIQED</sequence>
<dbReference type="InterPro" id="IPR013096">
    <property type="entry name" value="Cupin_2"/>
</dbReference>
<dbReference type="InterPro" id="IPR010982">
    <property type="entry name" value="Lambda_DNA-bd_dom_sf"/>
</dbReference>
<feature type="region of interest" description="Disordered" evidence="2">
    <location>
        <begin position="71"/>
        <end position="92"/>
    </location>
</feature>
<dbReference type="CDD" id="cd00093">
    <property type="entry name" value="HTH_XRE"/>
    <property type="match status" value="1"/>
</dbReference>
<dbReference type="InterPro" id="IPR011051">
    <property type="entry name" value="RmlC_Cupin_sf"/>
</dbReference>
<dbReference type="SUPFAM" id="SSF47413">
    <property type="entry name" value="lambda repressor-like DNA-binding domains"/>
    <property type="match status" value="1"/>
</dbReference>
<evidence type="ECO:0000256" key="1">
    <source>
        <dbReference type="ARBA" id="ARBA00023125"/>
    </source>
</evidence>
<evidence type="ECO:0000259" key="3">
    <source>
        <dbReference type="PROSITE" id="PS50943"/>
    </source>
</evidence>
<comment type="caution">
    <text evidence="4">The sequence shown here is derived from an EMBL/GenBank/DDBJ whole genome shotgun (WGS) entry which is preliminary data.</text>
</comment>
<dbReference type="InterPro" id="IPR001387">
    <property type="entry name" value="Cro/C1-type_HTH"/>
</dbReference>
<keyword evidence="5" id="KW-1185">Reference proteome</keyword>